<evidence type="ECO:0000256" key="2">
    <source>
        <dbReference type="PROSITE-ProRule" id="PRU00169"/>
    </source>
</evidence>
<dbReference type="SMART" id="SM00331">
    <property type="entry name" value="PP2C_SIG"/>
    <property type="match status" value="1"/>
</dbReference>
<name>A0A4Z0BE03_9BURK</name>
<dbReference type="InterPro" id="IPR011006">
    <property type="entry name" value="CheY-like_superfamily"/>
</dbReference>
<accession>A0A4Z0BE03</accession>
<comment type="caution">
    <text evidence="4">The sequence shown here is derived from an EMBL/GenBank/DDBJ whole genome shotgun (WGS) entry which is preliminary data.</text>
</comment>
<dbReference type="PANTHER" id="PTHR43156">
    <property type="entry name" value="STAGE II SPORULATION PROTEIN E-RELATED"/>
    <property type="match status" value="1"/>
</dbReference>
<evidence type="ECO:0000313" key="4">
    <source>
        <dbReference type="EMBL" id="TFY96703.1"/>
    </source>
</evidence>
<dbReference type="InterPro" id="IPR036457">
    <property type="entry name" value="PPM-type-like_dom_sf"/>
</dbReference>
<dbReference type="InterPro" id="IPR052016">
    <property type="entry name" value="Bact_Sigma-Reg"/>
</dbReference>
<sequence length="395" mass="41857">MPAAAVHALVADDDPMLLALLEAFLQTRGYAVTACGDGLAALEQFERGGFNLLITDRNMPRMDGLALCRAVRARDAGRYVYCIMLTASDEEDTLVAAMEAGVDDFVLKPLRPAELGARLRAAERVLALEAGLAARNEELARAYAQLSRDLELARTLQLGQLPAPQSFDGLRFHGLFQTSSFVGGDVYDWFEPVPGWLAFHLADVSGHGVAAAMVAGNAMHLLRSAAEDVVRAAPEGQGPAALAAAIVAEANARFLRMNASDLYLTVAFGLVHIASRRGAVVRAGHPPPLLSAPGTAAFEPLGEGDVPLGMLPDIRWTAVEFALPPGARLALYSDGITECLDPAGEPFGEQRLRDLLAAHARSTPQQACQAVGEALRDWRGGTFDDDVTLAVLAAG</sequence>
<gene>
    <name evidence="4" type="ORF">EZ216_20185</name>
</gene>
<keyword evidence="2" id="KW-0597">Phosphoprotein</keyword>
<reference evidence="4 5" key="1">
    <citation type="submission" date="2019-03" db="EMBL/GenBank/DDBJ databases">
        <title>Ramlibacter sp. 18x22-1, whole genome shotgun sequence.</title>
        <authorList>
            <person name="Zhang X."/>
            <person name="Feng G."/>
            <person name="Zhu H."/>
        </authorList>
    </citation>
    <scope>NUCLEOTIDE SEQUENCE [LARGE SCALE GENOMIC DNA]</scope>
    <source>
        <strain evidence="4 5">18x22-1</strain>
    </source>
</reference>
<dbReference type="SUPFAM" id="SSF52172">
    <property type="entry name" value="CheY-like"/>
    <property type="match status" value="1"/>
</dbReference>
<dbReference type="Gene3D" id="3.60.40.10">
    <property type="entry name" value="PPM-type phosphatase domain"/>
    <property type="match status" value="1"/>
</dbReference>
<evidence type="ECO:0000313" key="5">
    <source>
        <dbReference type="Proteomes" id="UP000297839"/>
    </source>
</evidence>
<dbReference type="CDD" id="cd17574">
    <property type="entry name" value="REC_OmpR"/>
    <property type="match status" value="1"/>
</dbReference>
<dbReference type="Pfam" id="PF07228">
    <property type="entry name" value="SpoIIE"/>
    <property type="match status" value="1"/>
</dbReference>
<keyword evidence="1" id="KW-0378">Hydrolase</keyword>
<dbReference type="EMBL" id="SMLK01000010">
    <property type="protein sequence ID" value="TFY96703.1"/>
    <property type="molecule type" value="Genomic_DNA"/>
</dbReference>
<dbReference type="Gene3D" id="3.40.50.2300">
    <property type="match status" value="1"/>
</dbReference>
<dbReference type="InterPro" id="IPR001789">
    <property type="entry name" value="Sig_transdc_resp-reg_receiver"/>
</dbReference>
<dbReference type="Pfam" id="PF00072">
    <property type="entry name" value="Response_reg"/>
    <property type="match status" value="1"/>
</dbReference>
<dbReference type="InterPro" id="IPR001932">
    <property type="entry name" value="PPM-type_phosphatase-like_dom"/>
</dbReference>
<organism evidence="4 5">
    <name type="scientific">Ramlibacter humi</name>
    <dbReference type="NCBI Taxonomy" id="2530451"/>
    <lineage>
        <taxon>Bacteria</taxon>
        <taxon>Pseudomonadati</taxon>
        <taxon>Pseudomonadota</taxon>
        <taxon>Betaproteobacteria</taxon>
        <taxon>Burkholderiales</taxon>
        <taxon>Comamonadaceae</taxon>
        <taxon>Ramlibacter</taxon>
    </lineage>
</organism>
<dbReference type="GO" id="GO:0000160">
    <property type="term" value="P:phosphorelay signal transduction system"/>
    <property type="evidence" value="ECO:0007669"/>
    <property type="project" value="InterPro"/>
</dbReference>
<evidence type="ECO:0000259" key="3">
    <source>
        <dbReference type="PROSITE" id="PS50110"/>
    </source>
</evidence>
<dbReference type="Proteomes" id="UP000297839">
    <property type="component" value="Unassembled WGS sequence"/>
</dbReference>
<protein>
    <submittedName>
        <fullName evidence="4">Response regulator</fullName>
    </submittedName>
</protein>
<dbReference type="PROSITE" id="PS50110">
    <property type="entry name" value="RESPONSE_REGULATORY"/>
    <property type="match status" value="1"/>
</dbReference>
<keyword evidence="5" id="KW-1185">Reference proteome</keyword>
<dbReference type="PANTHER" id="PTHR43156:SF2">
    <property type="entry name" value="STAGE II SPORULATION PROTEIN E"/>
    <property type="match status" value="1"/>
</dbReference>
<dbReference type="SUPFAM" id="SSF81606">
    <property type="entry name" value="PP2C-like"/>
    <property type="match status" value="1"/>
</dbReference>
<dbReference type="GO" id="GO:0016791">
    <property type="term" value="F:phosphatase activity"/>
    <property type="evidence" value="ECO:0007669"/>
    <property type="project" value="TreeGrafter"/>
</dbReference>
<feature type="modified residue" description="4-aspartylphosphate" evidence="2">
    <location>
        <position position="56"/>
    </location>
</feature>
<proteinExistence type="predicted"/>
<dbReference type="RefSeq" id="WP_135251596.1">
    <property type="nucleotide sequence ID" value="NZ_SMLK01000010.1"/>
</dbReference>
<dbReference type="AlphaFoldDB" id="A0A4Z0BE03"/>
<dbReference type="SMART" id="SM00448">
    <property type="entry name" value="REC"/>
    <property type="match status" value="1"/>
</dbReference>
<feature type="domain" description="Response regulatory" evidence="3">
    <location>
        <begin position="7"/>
        <end position="123"/>
    </location>
</feature>
<dbReference type="OrthoDB" id="9802500at2"/>
<evidence type="ECO:0000256" key="1">
    <source>
        <dbReference type="ARBA" id="ARBA00022801"/>
    </source>
</evidence>